<dbReference type="InterPro" id="IPR045340">
    <property type="entry name" value="DUF6533"/>
</dbReference>
<evidence type="ECO:0000313" key="3">
    <source>
        <dbReference type="EMBL" id="KAF5324625.1"/>
    </source>
</evidence>
<dbReference type="AlphaFoldDB" id="A0A8H5F5J4"/>
<comment type="caution">
    <text evidence="3">The sequence shown here is derived from an EMBL/GenBank/DDBJ whole genome shotgun (WGS) entry which is preliminary data.</text>
</comment>
<dbReference type="EMBL" id="JAACJK010000164">
    <property type="protein sequence ID" value="KAF5324625.1"/>
    <property type="molecule type" value="Genomic_DNA"/>
</dbReference>
<keyword evidence="1" id="KW-1133">Transmembrane helix</keyword>
<feature type="transmembrane region" description="Helical" evidence="1">
    <location>
        <begin position="217"/>
        <end position="237"/>
    </location>
</feature>
<dbReference type="Pfam" id="PF20151">
    <property type="entry name" value="DUF6533"/>
    <property type="match status" value="1"/>
</dbReference>
<organism evidence="3 4">
    <name type="scientific">Ephemerocybe angulata</name>
    <dbReference type="NCBI Taxonomy" id="980116"/>
    <lineage>
        <taxon>Eukaryota</taxon>
        <taxon>Fungi</taxon>
        <taxon>Dikarya</taxon>
        <taxon>Basidiomycota</taxon>
        <taxon>Agaricomycotina</taxon>
        <taxon>Agaricomycetes</taxon>
        <taxon>Agaricomycetidae</taxon>
        <taxon>Agaricales</taxon>
        <taxon>Agaricineae</taxon>
        <taxon>Psathyrellaceae</taxon>
        <taxon>Ephemerocybe</taxon>
    </lineage>
</organism>
<evidence type="ECO:0000259" key="2">
    <source>
        <dbReference type="Pfam" id="PF20151"/>
    </source>
</evidence>
<keyword evidence="1" id="KW-0472">Membrane</keyword>
<keyword evidence="1" id="KW-0812">Transmembrane</keyword>
<evidence type="ECO:0000256" key="1">
    <source>
        <dbReference type="SAM" id="Phobius"/>
    </source>
</evidence>
<feature type="domain" description="DUF6533" evidence="2">
    <location>
        <begin position="22"/>
        <end position="67"/>
    </location>
</feature>
<proteinExistence type="predicted"/>
<dbReference type="Proteomes" id="UP000541558">
    <property type="component" value="Unassembled WGS sequence"/>
</dbReference>
<reference evidence="3 4" key="1">
    <citation type="journal article" date="2020" name="ISME J.">
        <title>Uncovering the hidden diversity of litter-decomposition mechanisms in mushroom-forming fungi.</title>
        <authorList>
            <person name="Floudas D."/>
            <person name="Bentzer J."/>
            <person name="Ahren D."/>
            <person name="Johansson T."/>
            <person name="Persson P."/>
            <person name="Tunlid A."/>
        </authorList>
    </citation>
    <scope>NUCLEOTIDE SEQUENCE [LARGE SCALE GENOMIC DNA]</scope>
    <source>
        <strain evidence="3 4">CBS 175.51</strain>
    </source>
</reference>
<evidence type="ECO:0000313" key="4">
    <source>
        <dbReference type="Proteomes" id="UP000541558"/>
    </source>
</evidence>
<accession>A0A8H5F5J4</accession>
<name>A0A8H5F5J4_9AGAR</name>
<keyword evidence="4" id="KW-1185">Reference proteome</keyword>
<gene>
    <name evidence="3" type="ORF">D9611_004145</name>
</gene>
<protein>
    <recommendedName>
        <fullName evidence="2">DUF6533 domain-containing protein</fullName>
    </recommendedName>
</protein>
<dbReference type="OrthoDB" id="2645170at2759"/>
<sequence>MDLGSVFKKLIEAGYQQQNVKYAFVASLAFVLADAMHCFPLEVKLIWGSKWNMGKVLYLLSRYLVFVTITIPEVYNLSPNLSVEYQKVQFSHRKYAWDTTHVSSISHSIPTRLCAWRAKSSNRYLSGDTIPGIVSKGIHSAVFASLAKFILSIEYGASPLPIISCFPIKSNNKLLSIVFILLLVSELVILIMTFWLCFAKHQSTKSPLVATFYKDGLFYFLLLSAVSTGNIICNLVAPLPYIYLLAIPQMVLHSALSTRMVLHIRKLGNGVYDTKGEIPLTSLDLSGSEGTAQSMRFAAKATADYDH</sequence>
<feature type="transmembrane region" description="Helical" evidence="1">
    <location>
        <begin position="174"/>
        <end position="196"/>
    </location>
</feature>